<gene>
    <name evidence="1" type="ORF">SVIM_LOCUS324394</name>
</gene>
<accession>A0A6N2M8R8</accession>
<sequence>MINLNIICNSFLASVRALSWRTINTPSLITSLSHSVFGSLHFLCQLASQNQHYLEWLDSDSGKCHRNSVMTRPFLALAVMVQSRVLNLLPW</sequence>
<protein>
    <submittedName>
        <fullName evidence="1">Uncharacterized protein</fullName>
    </submittedName>
</protein>
<proteinExistence type="predicted"/>
<dbReference type="EMBL" id="CAADRP010001707">
    <property type="protein sequence ID" value="VFU49239.1"/>
    <property type="molecule type" value="Genomic_DNA"/>
</dbReference>
<reference evidence="1" key="1">
    <citation type="submission" date="2019-03" db="EMBL/GenBank/DDBJ databases">
        <authorList>
            <person name="Mank J."/>
            <person name="Almeida P."/>
        </authorList>
    </citation>
    <scope>NUCLEOTIDE SEQUENCE</scope>
    <source>
        <strain evidence="1">78183</strain>
    </source>
</reference>
<dbReference type="AlphaFoldDB" id="A0A6N2M8R8"/>
<name>A0A6N2M8R8_SALVM</name>
<evidence type="ECO:0000313" key="1">
    <source>
        <dbReference type="EMBL" id="VFU49239.1"/>
    </source>
</evidence>
<organism evidence="1">
    <name type="scientific">Salix viminalis</name>
    <name type="common">Common osier</name>
    <name type="synonym">Basket willow</name>
    <dbReference type="NCBI Taxonomy" id="40686"/>
    <lineage>
        <taxon>Eukaryota</taxon>
        <taxon>Viridiplantae</taxon>
        <taxon>Streptophyta</taxon>
        <taxon>Embryophyta</taxon>
        <taxon>Tracheophyta</taxon>
        <taxon>Spermatophyta</taxon>
        <taxon>Magnoliopsida</taxon>
        <taxon>eudicotyledons</taxon>
        <taxon>Gunneridae</taxon>
        <taxon>Pentapetalae</taxon>
        <taxon>rosids</taxon>
        <taxon>fabids</taxon>
        <taxon>Malpighiales</taxon>
        <taxon>Salicaceae</taxon>
        <taxon>Saliceae</taxon>
        <taxon>Salix</taxon>
    </lineage>
</organism>